<protein>
    <submittedName>
        <fullName evidence="5">ABC transporter substrate-binding protein</fullName>
    </submittedName>
</protein>
<keyword evidence="2" id="KW-0813">Transport</keyword>
<sequence length="530" mass="57583">MAATVLLGGLSACGGSAEPAKSSGNKTFTYAMTAVPTVLDPAVYQGDPSRHIGFELGSTLFAYDTAKLQDNGCKAVAGASDVRGELAESWKASDDGKSIRVTLRDTKSAAGNQLTSADVKWSFDRMIALQVSNPKLLMFSTAKYEQSPIAPVDDKTFDIKLTAPTALDTAVLTWFQFQILDSTEIKKHVTGDDQWGKKWLERNSADFGPWQHAEADFDPGNQLTLTPNPGYTGKRGDVDKLIFKAAPDASSRMQLLQSGVVDYADRLSYDQYKSLSGAGSGVEVQRCQSADRIPLVLNFKTPAFANNDVRKAISMGIDRKAIIQGVYQGFNLPAQYGLSQAYEFDRTAAGTYTYDQAQAKQLIAGAGVGSISVDLTISPTRPGPEAEQIAVLLKSQLAEIGVQLNVKTIASDNQFATIYHDGSYAALLYLEPPAVADPFYSLNLYNTSTSYLNSQGYKNADYDAVTQQVLTTKPGPERQALMTKASEIAVQQPGFIYLVDKEFIHAVTKRFTNWQHPPTGELFVYQLTAK</sequence>
<dbReference type="Proteomes" id="UP001501444">
    <property type="component" value="Unassembled WGS sequence"/>
</dbReference>
<dbReference type="PIRSF" id="PIRSF002741">
    <property type="entry name" value="MppA"/>
    <property type="match status" value="1"/>
</dbReference>
<reference evidence="5 6" key="1">
    <citation type="journal article" date="2019" name="Int. J. Syst. Evol. Microbiol.">
        <title>The Global Catalogue of Microorganisms (GCM) 10K type strain sequencing project: providing services to taxonomists for standard genome sequencing and annotation.</title>
        <authorList>
            <consortium name="The Broad Institute Genomics Platform"/>
            <consortium name="The Broad Institute Genome Sequencing Center for Infectious Disease"/>
            <person name="Wu L."/>
            <person name="Ma J."/>
        </authorList>
    </citation>
    <scope>NUCLEOTIDE SEQUENCE [LARGE SCALE GENOMIC DNA]</scope>
    <source>
        <strain evidence="5 6">JCM 3272</strain>
    </source>
</reference>
<feature type="domain" description="Solute-binding protein family 5" evidence="4">
    <location>
        <begin position="82"/>
        <end position="450"/>
    </location>
</feature>
<dbReference type="RefSeq" id="WP_344613736.1">
    <property type="nucleotide sequence ID" value="NZ_BAAARV010000027.1"/>
</dbReference>
<evidence type="ECO:0000259" key="4">
    <source>
        <dbReference type="Pfam" id="PF00496"/>
    </source>
</evidence>
<keyword evidence="3" id="KW-0732">Signal</keyword>
<dbReference type="InterPro" id="IPR039424">
    <property type="entry name" value="SBP_5"/>
</dbReference>
<dbReference type="PANTHER" id="PTHR30290:SF9">
    <property type="entry name" value="OLIGOPEPTIDE-BINDING PROTEIN APPA"/>
    <property type="match status" value="1"/>
</dbReference>
<comment type="caution">
    <text evidence="5">The sequence shown here is derived from an EMBL/GenBank/DDBJ whole genome shotgun (WGS) entry which is preliminary data.</text>
</comment>
<dbReference type="PANTHER" id="PTHR30290">
    <property type="entry name" value="PERIPLASMIC BINDING COMPONENT OF ABC TRANSPORTER"/>
    <property type="match status" value="1"/>
</dbReference>
<dbReference type="Gene3D" id="3.40.190.10">
    <property type="entry name" value="Periplasmic binding protein-like II"/>
    <property type="match status" value="1"/>
</dbReference>
<dbReference type="InterPro" id="IPR000914">
    <property type="entry name" value="SBP_5_dom"/>
</dbReference>
<evidence type="ECO:0000256" key="3">
    <source>
        <dbReference type="ARBA" id="ARBA00022729"/>
    </source>
</evidence>
<proteinExistence type="inferred from homology"/>
<organism evidence="5 6">
    <name type="scientific">Dactylosporangium salmoneum</name>
    <dbReference type="NCBI Taxonomy" id="53361"/>
    <lineage>
        <taxon>Bacteria</taxon>
        <taxon>Bacillati</taxon>
        <taxon>Actinomycetota</taxon>
        <taxon>Actinomycetes</taxon>
        <taxon>Micromonosporales</taxon>
        <taxon>Micromonosporaceae</taxon>
        <taxon>Dactylosporangium</taxon>
    </lineage>
</organism>
<dbReference type="Pfam" id="PF00496">
    <property type="entry name" value="SBP_bac_5"/>
    <property type="match status" value="1"/>
</dbReference>
<dbReference type="InterPro" id="IPR030678">
    <property type="entry name" value="Peptide/Ni-bd"/>
</dbReference>
<keyword evidence="6" id="KW-1185">Reference proteome</keyword>
<evidence type="ECO:0000256" key="2">
    <source>
        <dbReference type="ARBA" id="ARBA00022448"/>
    </source>
</evidence>
<accession>A0ABN3GD47</accession>
<name>A0ABN3GD47_9ACTN</name>
<dbReference type="EMBL" id="BAAARV010000027">
    <property type="protein sequence ID" value="GAA2348923.1"/>
    <property type="molecule type" value="Genomic_DNA"/>
</dbReference>
<comment type="similarity">
    <text evidence="1">Belongs to the bacterial solute-binding protein 5 family.</text>
</comment>
<evidence type="ECO:0000313" key="5">
    <source>
        <dbReference type="EMBL" id="GAA2348923.1"/>
    </source>
</evidence>
<dbReference type="SUPFAM" id="SSF53850">
    <property type="entry name" value="Periplasmic binding protein-like II"/>
    <property type="match status" value="1"/>
</dbReference>
<dbReference type="Gene3D" id="3.10.105.10">
    <property type="entry name" value="Dipeptide-binding Protein, Domain 3"/>
    <property type="match status" value="1"/>
</dbReference>
<evidence type="ECO:0000256" key="1">
    <source>
        <dbReference type="ARBA" id="ARBA00005695"/>
    </source>
</evidence>
<evidence type="ECO:0000313" key="6">
    <source>
        <dbReference type="Proteomes" id="UP001501444"/>
    </source>
</evidence>
<gene>
    <name evidence="5" type="ORF">GCM10010170_037860</name>
</gene>